<dbReference type="AlphaFoldDB" id="A0A5J4TM26"/>
<comment type="caution">
    <text evidence="2">The sequence shown here is derived from an EMBL/GenBank/DDBJ whole genome shotgun (WGS) entry which is preliminary data.</text>
</comment>
<feature type="compositionally biased region" description="Polar residues" evidence="1">
    <location>
        <begin position="11"/>
        <end position="28"/>
    </location>
</feature>
<reference evidence="2 3" key="1">
    <citation type="submission" date="2019-03" db="EMBL/GenBank/DDBJ databases">
        <title>Single cell metagenomics reveals metabolic interactions within the superorganism composed of flagellate Streblomastix strix and complex community of Bacteroidetes bacteria on its surface.</title>
        <authorList>
            <person name="Treitli S.C."/>
            <person name="Kolisko M."/>
            <person name="Husnik F."/>
            <person name="Keeling P."/>
            <person name="Hampl V."/>
        </authorList>
    </citation>
    <scope>NUCLEOTIDE SEQUENCE [LARGE SCALE GENOMIC DNA]</scope>
    <source>
        <strain evidence="2">ST1C</strain>
    </source>
</reference>
<evidence type="ECO:0000256" key="1">
    <source>
        <dbReference type="SAM" id="MobiDB-lite"/>
    </source>
</evidence>
<organism evidence="2 3">
    <name type="scientific">Streblomastix strix</name>
    <dbReference type="NCBI Taxonomy" id="222440"/>
    <lineage>
        <taxon>Eukaryota</taxon>
        <taxon>Metamonada</taxon>
        <taxon>Preaxostyla</taxon>
        <taxon>Oxymonadida</taxon>
        <taxon>Streblomastigidae</taxon>
        <taxon>Streblomastix</taxon>
    </lineage>
</organism>
<dbReference type="EMBL" id="SNRW01028345">
    <property type="protein sequence ID" value="KAA6359464.1"/>
    <property type="molecule type" value="Genomic_DNA"/>
</dbReference>
<name>A0A5J4TM26_9EUKA</name>
<proteinExistence type="predicted"/>
<gene>
    <name evidence="2" type="ORF">EZS28_045009</name>
</gene>
<evidence type="ECO:0000313" key="2">
    <source>
        <dbReference type="EMBL" id="KAA6359464.1"/>
    </source>
</evidence>
<feature type="region of interest" description="Disordered" evidence="1">
    <location>
        <begin position="1"/>
        <end position="29"/>
    </location>
</feature>
<dbReference type="Proteomes" id="UP000324800">
    <property type="component" value="Unassembled WGS sequence"/>
</dbReference>
<sequence length="89" mass="9992">QKGGRAPVGSKATSTNTSVVANQNQNEDQQCRLPGAIPRRFHRNGIDKGTKDDIHKLEYFHCTLMEEQLQSLPNTVIRKGQKVIQRHGN</sequence>
<protein>
    <submittedName>
        <fullName evidence="2">Uncharacterized protein</fullName>
    </submittedName>
</protein>
<feature type="non-terminal residue" evidence="2">
    <location>
        <position position="1"/>
    </location>
</feature>
<evidence type="ECO:0000313" key="3">
    <source>
        <dbReference type="Proteomes" id="UP000324800"/>
    </source>
</evidence>
<accession>A0A5J4TM26</accession>